<proteinExistence type="predicted"/>
<name>A0A451BT14_9GAMM</name>
<organism evidence="1">
    <name type="scientific">Candidatus Kentrum sp. SD</name>
    <dbReference type="NCBI Taxonomy" id="2126332"/>
    <lineage>
        <taxon>Bacteria</taxon>
        <taxon>Pseudomonadati</taxon>
        <taxon>Pseudomonadota</taxon>
        <taxon>Gammaproteobacteria</taxon>
        <taxon>Candidatus Kentrum</taxon>
    </lineage>
</organism>
<protein>
    <submittedName>
        <fullName evidence="1">Uncharacterized protein</fullName>
    </submittedName>
</protein>
<evidence type="ECO:0000313" key="1">
    <source>
        <dbReference type="EMBL" id="VFK81397.1"/>
    </source>
</evidence>
<dbReference type="AlphaFoldDB" id="A0A451BT14"/>
<accession>A0A451BT14</accession>
<gene>
    <name evidence="1" type="ORF">BECKSD772D_GA0070982_13572</name>
</gene>
<reference evidence="1" key="1">
    <citation type="submission" date="2019-02" db="EMBL/GenBank/DDBJ databases">
        <authorList>
            <person name="Gruber-Vodicka R. H."/>
            <person name="Seah K. B. B."/>
        </authorList>
    </citation>
    <scope>NUCLEOTIDE SEQUENCE</scope>
    <source>
        <strain evidence="1">BECK_S127</strain>
    </source>
</reference>
<dbReference type="EMBL" id="CAADHB010000357">
    <property type="protein sequence ID" value="VFK81397.1"/>
    <property type="molecule type" value="Genomic_DNA"/>
</dbReference>
<sequence>MYHSHRNVFPVAFSFLTVVLFMFLNAFSEEAYSGEKDIVIVEPKDGSSIFLHSGESMPARRPIQGNITGIAKEQLEDEQYWFRFQSKQTSGTRKGITRVQPDGSWLIRTAHFGGAEHLIRADLQR</sequence>